<protein>
    <submittedName>
        <fullName evidence="2">Uncharacterized protein</fullName>
    </submittedName>
</protein>
<feature type="signal peptide" evidence="1">
    <location>
        <begin position="1"/>
        <end position="34"/>
    </location>
</feature>
<reference evidence="2" key="1">
    <citation type="submission" date="2014-09" db="EMBL/GenBank/DDBJ databases">
        <authorList>
            <person name="Magalhaes I.L.F."/>
            <person name="Oliveira U."/>
            <person name="Santos F.R."/>
            <person name="Vidigal T.H.D.A."/>
            <person name="Brescovit A.D."/>
            <person name="Santos A.J."/>
        </authorList>
    </citation>
    <scope>NUCLEOTIDE SEQUENCE</scope>
    <source>
        <tissue evidence="2">Shoot tissue taken approximately 20 cm above the soil surface</tissue>
    </source>
</reference>
<proteinExistence type="predicted"/>
<sequence>MLNHFLTKLLDHDSLLFLVVLLPSLIVPQGNTHAAEETVACCKMDSLC</sequence>
<reference evidence="2" key="2">
    <citation type="journal article" date="2015" name="Data Brief">
        <title>Shoot transcriptome of the giant reed, Arundo donax.</title>
        <authorList>
            <person name="Barrero R.A."/>
            <person name="Guerrero F.D."/>
            <person name="Moolhuijzen P."/>
            <person name="Goolsby J.A."/>
            <person name="Tidwell J."/>
            <person name="Bellgard S.E."/>
            <person name="Bellgard M.I."/>
        </authorList>
    </citation>
    <scope>NUCLEOTIDE SEQUENCE</scope>
    <source>
        <tissue evidence="2">Shoot tissue taken approximately 20 cm above the soil surface</tissue>
    </source>
</reference>
<evidence type="ECO:0000256" key="1">
    <source>
        <dbReference type="SAM" id="SignalP"/>
    </source>
</evidence>
<accession>A0A0A9EM50</accession>
<organism evidence="2">
    <name type="scientific">Arundo donax</name>
    <name type="common">Giant reed</name>
    <name type="synonym">Donax arundinaceus</name>
    <dbReference type="NCBI Taxonomy" id="35708"/>
    <lineage>
        <taxon>Eukaryota</taxon>
        <taxon>Viridiplantae</taxon>
        <taxon>Streptophyta</taxon>
        <taxon>Embryophyta</taxon>
        <taxon>Tracheophyta</taxon>
        <taxon>Spermatophyta</taxon>
        <taxon>Magnoliopsida</taxon>
        <taxon>Liliopsida</taxon>
        <taxon>Poales</taxon>
        <taxon>Poaceae</taxon>
        <taxon>PACMAD clade</taxon>
        <taxon>Arundinoideae</taxon>
        <taxon>Arundineae</taxon>
        <taxon>Arundo</taxon>
    </lineage>
</organism>
<dbReference type="AlphaFoldDB" id="A0A0A9EM50"/>
<dbReference type="EMBL" id="GBRH01198950">
    <property type="protein sequence ID" value="JAD98945.1"/>
    <property type="molecule type" value="Transcribed_RNA"/>
</dbReference>
<name>A0A0A9EM50_ARUDO</name>
<feature type="chain" id="PRO_5002044130" evidence="1">
    <location>
        <begin position="35"/>
        <end position="48"/>
    </location>
</feature>
<keyword evidence="1" id="KW-0732">Signal</keyword>
<evidence type="ECO:0000313" key="2">
    <source>
        <dbReference type="EMBL" id="JAD98945.1"/>
    </source>
</evidence>